<dbReference type="EMBL" id="DRTD01000025">
    <property type="protein sequence ID" value="HHE54209.1"/>
    <property type="molecule type" value="Genomic_DNA"/>
</dbReference>
<dbReference type="PROSITE" id="PS51892">
    <property type="entry name" value="SUBTILASE"/>
    <property type="match status" value="1"/>
</dbReference>
<dbReference type="InterPro" id="IPR000209">
    <property type="entry name" value="Peptidase_S8/S53_dom"/>
</dbReference>
<dbReference type="Pfam" id="PF18962">
    <property type="entry name" value="Por_Secre_tail"/>
    <property type="match status" value="1"/>
</dbReference>
<evidence type="ECO:0000256" key="3">
    <source>
        <dbReference type="ARBA" id="ARBA00022801"/>
    </source>
</evidence>
<dbReference type="InterPro" id="IPR050131">
    <property type="entry name" value="Peptidase_S8_subtilisin-like"/>
</dbReference>
<dbReference type="PROSITE" id="PS00136">
    <property type="entry name" value="SUBTILASE_ASP"/>
    <property type="match status" value="1"/>
</dbReference>
<keyword evidence="3 6" id="KW-0378">Hydrolase</keyword>
<feature type="domain" description="Peptidase S8/S53" evidence="9">
    <location>
        <begin position="381"/>
        <end position="595"/>
    </location>
</feature>
<dbReference type="Proteomes" id="UP000886111">
    <property type="component" value="Unassembled WGS sequence"/>
</dbReference>
<dbReference type="Gene3D" id="2.60.40.4070">
    <property type="match status" value="1"/>
</dbReference>
<comment type="caution">
    <text evidence="11">The sequence shown here is derived from an EMBL/GenBank/DDBJ whole genome shotgun (WGS) entry which is preliminary data.</text>
</comment>
<dbReference type="PROSITE" id="PS00138">
    <property type="entry name" value="SUBTILASE_SER"/>
    <property type="match status" value="1"/>
</dbReference>
<dbReference type="GO" id="GO:0004252">
    <property type="term" value="F:serine-type endopeptidase activity"/>
    <property type="evidence" value="ECO:0007669"/>
    <property type="project" value="UniProtKB-UniRule"/>
</dbReference>
<dbReference type="PANTHER" id="PTHR43806">
    <property type="entry name" value="PEPTIDASE S8"/>
    <property type="match status" value="1"/>
</dbReference>
<evidence type="ECO:0000256" key="4">
    <source>
        <dbReference type="ARBA" id="ARBA00022825"/>
    </source>
</evidence>
<evidence type="ECO:0000256" key="7">
    <source>
        <dbReference type="RuleBase" id="RU003355"/>
    </source>
</evidence>
<protein>
    <submittedName>
        <fullName evidence="11">T9SS type A sorting domain-containing protein</fullName>
    </submittedName>
</protein>
<keyword evidence="2 6" id="KW-0645">Protease</keyword>
<dbReference type="InterPro" id="IPR023828">
    <property type="entry name" value="Peptidase_S8_Ser-AS"/>
</dbReference>
<dbReference type="InterPro" id="IPR015500">
    <property type="entry name" value="Peptidase_S8_subtilisin-rel"/>
</dbReference>
<evidence type="ECO:0000313" key="11">
    <source>
        <dbReference type="EMBL" id="HHE54209.1"/>
    </source>
</evidence>
<dbReference type="NCBIfam" id="TIGR04183">
    <property type="entry name" value="Por_Secre_tail"/>
    <property type="match status" value="1"/>
</dbReference>
<feature type="active site" description="Charge relay system" evidence="5 6">
    <location>
        <position position="194"/>
    </location>
</feature>
<feature type="signal peptide" evidence="8">
    <location>
        <begin position="1"/>
        <end position="16"/>
    </location>
</feature>
<name>A0A7V5H1N5_CALAY</name>
<dbReference type="GO" id="GO:0006508">
    <property type="term" value="P:proteolysis"/>
    <property type="evidence" value="ECO:0007669"/>
    <property type="project" value="UniProtKB-KW"/>
</dbReference>
<proteinExistence type="inferred from homology"/>
<dbReference type="Gene3D" id="3.40.50.200">
    <property type="entry name" value="Peptidase S8/S53 domain"/>
    <property type="match status" value="1"/>
</dbReference>
<sequence length="703" mass="76980">MRFLVFLFLSISLLFAQFVDPYLTHQTKRSLYKKAGQQTIHILVKGERGIGDRLFKHGFDVQSDLGEFATVSLPTSRLNDLLKIKGLKRIAYGPKVKPLNSLAVRYQNVYAAYKKGYTGSNVVAGIIDTGIDFYHPMFIKDGKTRILAIWDQTIDGNPPASYSYGTEFTEAQINQDLNSGNPYSVVNHHDTDGHGTHVAGSFVGADATTTPPDTLNGGAREASIVVVKTTYKNADILDAINYIFDIADQQNKPCVINISLGHQYGPHDGTDDFNSAVQNLVGPGRIIVRSAGNDGAKPVHYYKENVVSSEDIQFGYTKYLTLWLEKGDNILSVSLSWSSGSINNVPQNGHKTSDGIDVYLLPAASHSNGKIGVYVFMDNNNLKNETFTLTLNGLSDTNHNSKIARHAWADSSVIDQPYGAFSQGTLYGNNFYPYTLANDACTPRVISVGAFITRATWQASNGNSYHYPNSGDEGGIASFSSIGPTGDDQQKPDVIAGGTIVLSARSCDANYAVEFLPPAPYTNHYAYMQGTSMASPVAAGAIALLLSKNPDWGPEEVLDYLSKHAQGTHRDPDVTADQVKVKDNPNTWDRVFGFGAIDLTDAFTTDTIIEGPGQSPNNFVLLQNYPNPFNPLTTIEYYLPESQQVTLKIFNSKGQLISTLVKEKQLKGKKKVVFNASPFASGVYFYQLKTDHGQITKKMVFLK</sequence>
<evidence type="ECO:0000256" key="5">
    <source>
        <dbReference type="PIRSR" id="PIRSR615500-1"/>
    </source>
</evidence>
<keyword evidence="4 6" id="KW-0720">Serine protease</keyword>
<comment type="similarity">
    <text evidence="1 6 7">Belongs to the peptidase S8 family.</text>
</comment>
<dbReference type="PRINTS" id="PR00723">
    <property type="entry name" value="SUBTILISIN"/>
</dbReference>
<dbReference type="PANTHER" id="PTHR43806:SF11">
    <property type="entry name" value="CEREVISIN-RELATED"/>
    <property type="match status" value="1"/>
</dbReference>
<feature type="domain" description="Secretion system C-terminal sorting" evidence="10">
    <location>
        <begin position="625"/>
        <end position="700"/>
    </location>
</feature>
<evidence type="ECO:0000256" key="6">
    <source>
        <dbReference type="PROSITE-ProRule" id="PRU01240"/>
    </source>
</evidence>
<feature type="domain" description="Peptidase S8/S53" evidence="9">
    <location>
        <begin position="119"/>
        <end position="301"/>
    </location>
</feature>
<evidence type="ECO:0000256" key="1">
    <source>
        <dbReference type="ARBA" id="ARBA00011073"/>
    </source>
</evidence>
<dbReference type="Gene3D" id="2.60.120.1290">
    <property type="match status" value="1"/>
</dbReference>
<keyword evidence="8" id="KW-0732">Signal</keyword>
<evidence type="ECO:0000256" key="8">
    <source>
        <dbReference type="SAM" id="SignalP"/>
    </source>
</evidence>
<feature type="active site" description="Charge relay system" evidence="5 6">
    <location>
        <position position="532"/>
    </location>
</feature>
<dbReference type="SUPFAM" id="SSF52743">
    <property type="entry name" value="Subtilisin-like"/>
    <property type="match status" value="1"/>
</dbReference>
<accession>A0A7V5H1N5</accession>
<dbReference type="InterPro" id="IPR036852">
    <property type="entry name" value="Peptidase_S8/S53_dom_sf"/>
</dbReference>
<feature type="chain" id="PRO_5030802442" evidence="8">
    <location>
        <begin position="17"/>
        <end position="703"/>
    </location>
</feature>
<dbReference type="AlphaFoldDB" id="A0A7V5H1N5"/>
<gene>
    <name evidence="11" type="ORF">ENL21_00375</name>
</gene>
<organism evidence="11">
    <name type="scientific">Caldithrix abyssi</name>
    <dbReference type="NCBI Taxonomy" id="187145"/>
    <lineage>
        <taxon>Bacteria</taxon>
        <taxon>Pseudomonadati</taxon>
        <taxon>Calditrichota</taxon>
        <taxon>Calditrichia</taxon>
        <taxon>Calditrichales</taxon>
        <taxon>Calditrichaceae</taxon>
        <taxon>Caldithrix</taxon>
    </lineage>
</organism>
<evidence type="ECO:0000259" key="10">
    <source>
        <dbReference type="Pfam" id="PF18962"/>
    </source>
</evidence>
<dbReference type="InterPro" id="IPR023827">
    <property type="entry name" value="Peptidase_S8_Asp-AS"/>
</dbReference>
<dbReference type="Pfam" id="PF00082">
    <property type="entry name" value="Peptidase_S8"/>
    <property type="match status" value="2"/>
</dbReference>
<feature type="active site" description="Charge relay system" evidence="5 6">
    <location>
        <position position="128"/>
    </location>
</feature>
<evidence type="ECO:0000259" key="9">
    <source>
        <dbReference type="Pfam" id="PF00082"/>
    </source>
</evidence>
<reference evidence="11" key="1">
    <citation type="journal article" date="2020" name="mSystems">
        <title>Genome- and Community-Level Interaction Insights into Carbon Utilization and Element Cycling Functions of Hydrothermarchaeota in Hydrothermal Sediment.</title>
        <authorList>
            <person name="Zhou Z."/>
            <person name="Liu Y."/>
            <person name="Xu W."/>
            <person name="Pan J."/>
            <person name="Luo Z.H."/>
            <person name="Li M."/>
        </authorList>
    </citation>
    <scope>NUCLEOTIDE SEQUENCE [LARGE SCALE GENOMIC DNA]</scope>
    <source>
        <strain evidence="11">HyVt-76</strain>
    </source>
</reference>
<evidence type="ECO:0000256" key="2">
    <source>
        <dbReference type="ARBA" id="ARBA00022670"/>
    </source>
</evidence>
<dbReference type="InterPro" id="IPR026444">
    <property type="entry name" value="Secre_tail"/>
</dbReference>